<feature type="region of interest" description="Disordered" evidence="2">
    <location>
        <begin position="4826"/>
        <end position="4877"/>
    </location>
</feature>
<feature type="transmembrane region" description="Helical" evidence="3">
    <location>
        <begin position="4697"/>
        <end position="4717"/>
    </location>
</feature>
<proteinExistence type="predicted"/>
<dbReference type="CDD" id="cd00054">
    <property type="entry name" value="EGF_CA"/>
    <property type="match status" value="1"/>
</dbReference>
<dbReference type="InterPro" id="IPR050906">
    <property type="entry name" value="Notch_signaling"/>
</dbReference>
<dbReference type="InterPro" id="IPR000742">
    <property type="entry name" value="EGF"/>
</dbReference>
<dbReference type="SMART" id="SM00181">
    <property type="entry name" value="EGF"/>
    <property type="match status" value="3"/>
</dbReference>
<evidence type="ECO:0000256" key="2">
    <source>
        <dbReference type="SAM" id="MobiDB-lite"/>
    </source>
</evidence>
<dbReference type="PROSITE" id="PS00022">
    <property type="entry name" value="EGF_1"/>
    <property type="match status" value="3"/>
</dbReference>
<gene>
    <name evidence="5" type="ORF">KIPB_001818</name>
</gene>
<feature type="transmembrane region" description="Helical" evidence="3">
    <location>
        <begin position="4994"/>
        <end position="5012"/>
    </location>
</feature>
<accession>A0A9K3GFJ9</accession>
<dbReference type="PROSITE" id="PS01186">
    <property type="entry name" value="EGF_2"/>
    <property type="match status" value="1"/>
</dbReference>
<dbReference type="Proteomes" id="UP000265618">
    <property type="component" value="Unassembled WGS sequence"/>
</dbReference>
<dbReference type="PANTHER" id="PTHR24044">
    <property type="entry name" value="NOTCH LIGAND FAMILY MEMBER"/>
    <property type="match status" value="1"/>
</dbReference>
<feature type="disulfide bond" evidence="1">
    <location>
        <begin position="1589"/>
        <end position="1598"/>
    </location>
</feature>
<keyword evidence="1" id="KW-0245">EGF-like domain</keyword>
<keyword evidence="3" id="KW-1133">Transmembrane helix</keyword>
<evidence type="ECO:0000259" key="4">
    <source>
        <dbReference type="PROSITE" id="PS50026"/>
    </source>
</evidence>
<protein>
    <recommendedName>
        <fullName evidence="4">EGF-like domain-containing protein</fullName>
    </recommendedName>
</protein>
<comment type="caution">
    <text evidence="1">Lacks conserved residue(s) required for the propagation of feature annotation.</text>
</comment>
<feature type="domain" description="EGF-like" evidence="4">
    <location>
        <begin position="1563"/>
        <end position="1599"/>
    </location>
</feature>
<keyword evidence="3" id="KW-0472">Membrane</keyword>
<feature type="region of interest" description="Disordered" evidence="2">
    <location>
        <begin position="4765"/>
        <end position="4809"/>
    </location>
</feature>
<comment type="caution">
    <text evidence="5">The sequence shown here is derived from an EMBL/GenBank/DDBJ whole genome shotgun (WGS) entry which is preliminary data.</text>
</comment>
<organism evidence="5 6">
    <name type="scientific">Kipferlia bialata</name>
    <dbReference type="NCBI Taxonomy" id="797122"/>
    <lineage>
        <taxon>Eukaryota</taxon>
        <taxon>Metamonada</taxon>
        <taxon>Carpediemonas-like organisms</taxon>
        <taxon>Kipferlia</taxon>
    </lineage>
</organism>
<dbReference type="InterPro" id="IPR013783">
    <property type="entry name" value="Ig-like_fold"/>
</dbReference>
<name>A0A9K3GFJ9_9EUKA</name>
<dbReference type="Gene3D" id="2.60.40.10">
    <property type="entry name" value="Immunoglobulins"/>
    <property type="match status" value="2"/>
</dbReference>
<feature type="region of interest" description="Disordered" evidence="2">
    <location>
        <begin position="4896"/>
        <end position="4926"/>
    </location>
</feature>
<dbReference type="PANTHER" id="PTHR24044:SF417">
    <property type="entry name" value="WEARY, ISOFORM B"/>
    <property type="match status" value="1"/>
</dbReference>
<evidence type="ECO:0000313" key="6">
    <source>
        <dbReference type="Proteomes" id="UP000265618"/>
    </source>
</evidence>
<evidence type="ECO:0000313" key="5">
    <source>
        <dbReference type="EMBL" id="GIQ80937.1"/>
    </source>
</evidence>
<reference evidence="5 6" key="1">
    <citation type="journal article" date="2018" name="PLoS ONE">
        <title>The draft genome of Kipferlia bialata reveals reductive genome evolution in fornicate parasites.</title>
        <authorList>
            <person name="Tanifuji G."/>
            <person name="Takabayashi S."/>
            <person name="Kume K."/>
            <person name="Takagi M."/>
            <person name="Nakayama T."/>
            <person name="Kamikawa R."/>
            <person name="Inagaki Y."/>
            <person name="Hashimoto T."/>
        </authorList>
    </citation>
    <scope>NUCLEOTIDE SEQUENCE [LARGE SCALE GENOMIC DNA]</scope>
    <source>
        <strain evidence="5">NY0173</strain>
    </source>
</reference>
<dbReference type="GO" id="GO:0005112">
    <property type="term" value="F:Notch binding"/>
    <property type="evidence" value="ECO:0007669"/>
    <property type="project" value="TreeGrafter"/>
</dbReference>
<evidence type="ECO:0000256" key="1">
    <source>
        <dbReference type="PROSITE-ProRule" id="PRU00076"/>
    </source>
</evidence>
<feature type="compositionally biased region" description="Low complexity" evidence="2">
    <location>
        <begin position="4793"/>
        <end position="4803"/>
    </location>
</feature>
<feature type="compositionally biased region" description="Basic and acidic residues" evidence="2">
    <location>
        <begin position="4855"/>
        <end position="4877"/>
    </location>
</feature>
<sequence length="5190" mass="542171">MYGNGISGLSSVVATVSGVPSGADIIGPYTLSPFESTDDTGVTDSVAGEYTVSTSDFSELGAYTVDLAVEGTYYPEASGTIYVSMSPDNSHVDTGEGEHDPDSNLDIKVRVMDACGNLNESSAIEVALIIVSHPSNASIPVDEIVLTQSDVALELFEAESTYFVVAGEYKLRLRIDDLEAEEEVTLTVGTGAVMADRSEINAPSTAVAGVDFEVSIQLLDAHGNSVSSQVYATMANDEASISVALEYDAVYGFHTGSLSSSAAGNLVVGVTVYDEAVEPDSFTSTVVVSHADAYASSCALSLSETTLTAGDSLSVSLTLVDVYLNPITDLDVQMFLSGCDVSSYLTLSAAADSDVYTGTFDDLYTSCATGLTPSLSVDYYPLTGVPGSQSMVKVYAGDLLSVEFLPQSSYVAGTEYTLSAEFTDAYGNAVSVDSPVYEYSGCSLTTATSIDLTFDEAIQSYTSAATVFAYACDSFTGSLYYGSGDDRVEHSSNVFEVVPGAIDYDASYIKSRDSELTDADNTFAAGEDILFRVVMNDAQHNRIDTVSVTISITSCEGTVSTAEIELADSGSGVYRHFHTVNTACATWMAVSAKETGTTGESVSLDFFVQAGTPTAASSSLTLGTSQMTAGEETSVYVSYMDDLDNPTTSLNEVTLSVSAEGQETQEVSLSLVGTLYEGYLQLTVSGVYTLSVSGSEDDLPALSETLTVVSGVMVPNLSVVTVTSMTADALVVLVVCRDQYYNVCTEDYAPDAMVGSPVWTRVGDQTVYEGTYDISQTTEDSVIVSLMVFGSELPSVEIPLYSPASTCLECDGEDALCYDDGSGDAACLCPPSLTGTSCTTPIYTTSPLAFAYAPSSLYLPESVTEVYPFQEMPLLPSLPSEAYVSEGMYSVGSYDVVLEAGYLGTLSVPSSTDVPSSCSIDQTPTFTVTCPISGNAMSAALQQVQLTVSDTTPFAQEVDVSATVSWVLDGDQTSGALSRTVMSSGIDLSLSTLAFDQEVVPGATLSSGSVTLQYHDGTPYATSHTVSLNCAGSEDDLLDPDSYTVLNLKSSVNGGTYELDDSSITLGASDFQVVCKVVINTSDGWTYTSPKTVGVYVDAGEPEAARTLVTYSPALLTSATELSIRAVLRDASFIPVYDDSHTVVASLDGVDLGSLTYTETSSGVGVWKGTLPLTDVTLTANTAMELVVTLNGEAGQTLPVYVYTASSDCSLSCGGTCVAHEESETPVCLEDSTPSETGLYAFPQLPSEIILAHGSTFTPLVSSPPMLSSIVDALGSTSVRSADAEVTIEVNRKSVLDYSAVDTDTFTVTETYTSTSHTLVVSGTPETIGYALSQVVLSPSVQSPLGGSETVSLKYVSGDYSVSSTITVVTPSLDTSLATFTLSADPTPGDSLDATLSMVYDTDAGSVFTTLFDVSALCGSQETTMTYNSETGLWESDTTITTPTDSDTLSCVVYVGGYDVLEVEKAITAGDVDLSMSVANLVPETDGTVTLSLYLRDTYGNLCDESDLDALYQYGTTVRSMTYTQDTTSYGHYESSLTLGDDVSLVYVSVGGVDAATVGPLPAGPTCSDLDCGENGMCVTDGGESVCRCSAGYNGDTCEVQNNVAVGFSFADDSVEVYHDITLMPFQEAVAILPVLEDTSSLLESAFRSDLWTLSATATEGALSLDSEDSSFPSTCSLKNSASDLTLSVTCDAAGIVSVGQLVTYTPPSESITLGGEASVTFNICSAYHSLLSTSTTLKVVTKPLDTAELTIDSVAAGASVDGVSLSLLYADETPVTAFTPSLQCIGCVGTGSLVYSASTGLYTIEADALTAPSTSGSVICVALVEGAIVATGTMEVTSLTPEASLTSVYAETLMGLAGDTVSVEVSARDSLLNTVCAGSIYSELDGVVTAHSCDTDTLTYTVDVEIPRESLAGSTLDVSLIVLGDTVVTLSIGVVDSAESCFVCDDQATCAAEYDASSTCVCYPGSTGVSCSKTLTAPFTVPKLTPYITIDRLDDSLSGLSVASLLPAVSNPSFDETDIAASTKAGAYVNAERWDRMRIKCPSDGVATLATLPDAVSEYVDASVSGNIALVSASGNMLPVAARSVTCAFPDTDPADAPKTYTIGTTLSYAYQYFSTPESTPDIPTVYTDLSTHSMEVIVTHTPSVSAADSIFDMPTASVVGGIVTATVSLMDEAGLPVVDAIDDDITISCPSACEALSMTNGVMQLLLGNVYSIEMQFSGECSGECTAYIGSDEAGSAISIEVTTATYVAASTDVTISPLTIFADGTVTATAQLRDEAGDTTTSSVASVQFCVGLICTDMAATEGVYSGVVEGADLDGIESRGSLTNMDVYVTVDGTMVSYLRKLTVLQPVSGSSETECTDGTAFYQSRSVVLADATEAETVSLEGCLADTAAESFSHPVLAHLMTMQEPLFPLYYAQLDGTLSDDTVIDLTMSCTTGSVSLGGLYEGVTVRSTGSTDVTVSGAVEDVYTAGYNIMYSPALLADQYETGTDTLVIDLGQGSTCSMEMTVLYSAPTLDYQSVSLIVPPTVTAGESVSIQLSMYDEDGGLYTYPSALLVHVSVDGVSGTVSYDAGVYSSSLLLTTATTATVTVSVTELVGEFNFSHTSPVTVTEAAVSPANTLVWLDAYAAYPSDSVGVYVQLRDAYDNVVASPTVTTALAVSSPESVALVDQPVSGLSYASFGVGATAGVTKEVVVTLDGTPLPSLFVRVLESSSDCEGCSADTGMCAPGEGQFGADCVCDIAYGGPSCNDEISSSVVGFGAVRNGLTMDRTDTFYPVSVSPIGVKSGITDDDTLSASTSLSLSVCAQAGTLSIDASTPGLTSSDDSESGCLTVQAELVDMPGVAAAVAYVSTVDSAVLTDTYDRFELVLSKVSGKNLSKAKMALQVTFTVPTLDPASAVLALETAAAGEAVSGTLSLSAVGGDAYIYDDFVEIDVLCSHSVTHEQVTAEVSFVDASENWAVTIPAFTTAGDLTCSLDLDRASTAVSEVVTIAPGTVDTACLLDAHSYLVLDEEVEFMVQVTDVYDNVISDSSLDLTLSLSSGATFTATVKTFDSGHDAFPVAMTVSAHPTEVYKYSPLTLSIEVADSVSTRTSTHYVTVYDAALSYASCVNGSVVGIESSSETYSICLCDAGYSGSSCAVSHGFPLQLSGVPSVMDTAPFTPLRPFRTGYLTQEADTDSDMAVSVTVSSVTGSVTTVSLPETIKNNVETSAPDDYSLTITGPLTDVIDAAEYVVYIGAETTSYPSSDTVTVSIGDADSVQYSFVTLKTERWSTVTASSTPAPHQPVALAPNSATGFTSNLELDVSLDSVTSLYVTATLSVPDLPSTATCALSVGYGDVTATGDSDGTAATLDAVSATDSESLSLTVTCDADGTVDTEYPGEVTYCLADADALTAGHSDLLGSDMTAYTQYVTGDYAGQVDSFGTVVFCHRVSVNVADYPLVNLTIDDISTPEDQGIALSFIDVEFLPLFAEAQDDTLSLSISCLHGYFIEDSSCVGDSVSMVSLSADGPIALNALVNETCYVPDADFFGSETLTVTVSCADRDLETETAIPITITSVPEAPVLSSSEIQYVPLEATLYAMPSVTTVESGDLTVTVSVPSEVSDSDGSPVSALSIQGVCVAADGCTATSSVMLASTEYTFSGSAEDITTALSAFGVRVYAPVDTPSDTLIESVLVSIDVSVTDSDNGLSDETTVYMKLACNEGSLVLSDDLTHISGSLANVSFDAAGQYDCSDIFDDDTTTSFGTGAMCVVKKVSYEYGTGSTVTVFFGSSLTFLPTDDSVVMKSGLSVQSQTADGTGSDSYTCVLGDSVSFDVSLPDNPPTPVAIITGPSTMYKEASITLSGRESDSTGSFSRDLDYLWSISNMGNPNLSPFTEAIDLTSAYLSFNAGNVMSAGNSYTVTLTVTSVLGYSSSTSRTISVSGSVAPTLSLEGGVEQTLEYGDALSLRVRAEHPVDTQSGTIEFVWTCEDGPDCDDLADTFAAYSRPYIVLPALSFSENSEHTITVTGSYPSTDTEAISGATSVTIETPYADPEACISTASVVVNSLLSLSMTSCSEYYDSLEWTFPTSWVVSSISDDSTEVVLDISGADVDEYDVSLRATRTIDGEEYTSDTTTEITVVTTDLPLVSVTRSPSLVVVTSPVTLIGYAASSTGDDVSYLWAQTDGPSVDLTDEDVLLSETVSSVNLVLAADSLLPLTDYTFSLTVSDENGTSSSTHSFTTHAGPISGTFSVDTSVSDSTTGDLYHDEKVTVSTTGWVAISGQSPLTYAFTARLDGTTTTTTIQARSAARTACVLLPHLGDVYLGVWVYDAAGAYTFTESASPISVELRPGTEALTYVATLADNIVTSNETGDTDVSICTLMAASAYLDADEDAMAYTASTIASTITELPTEDLLSSSSVQIAALQALDGVASTLDNLSLDEADSLGELLDTMSTASNTDSSFLESSLSTADSLFARVKDDFASSEEVAAMAKDGNIDYDDLETAERVGVRVLNSLETMATSVASSLVGGQRAVTGTGSDVSYGAQALTSGTASEIDMLDGAASFSLPSGFSDAIGSTTGGDTYMSLVSMNTPPMGGNSTTFYSSMASITMSDDDGSLDVSDLEDPVGITIPLDSIPDLDSLISLNATLLVKSWNGTDWTEDGITTYGWDNTTAYLTAYTTHFTSFTSFFTQFGITVNTIDTEDIPELLASIDDNMTPVMLLGACASVYIGLMIALNYASVSDKRLKAISDSVFNRNKNKYESPFDPVQEGMFGPTTDDDWACADTPAPTATLAPNMSVGMDPDSRSGSLSGLTPSDPAASPPDAESVLPRSESVVVAAKMIARIQGKIKHPETGEEEEARAVGTPALPPVTLHSTLRLEDPGQHEVTESASEGEHSLDRDTFSANAIGHIPSKMQLLSESAEPSGHSSGGHSTGHSTGGSLSDFSSPPSIHHLDLTEIKTSKEISKRIKSFDNNKEESFRKRFAYDLFMTTLTEHEWLGLVFCKKTKNLTGPRRLTCLMIFLFGLFLASALFFRADCQEGYASADQEGLTVDDVTCDEYGYKQVIIIGIATAFIATPPSTILRYLFAHTLPLGDKHQKALTKRPNYDGKGFFHRIVLRVLSKEFAAGWAYVWYGISFAYLLTMMGLILLYALQFASTVGKNWMYANLLGIAQDALLNDPIKLIAQVLLTMKLTSFAFAPEVIATLSDFGLF</sequence>
<dbReference type="PROSITE" id="PS50026">
    <property type="entry name" value="EGF_3"/>
    <property type="match status" value="1"/>
</dbReference>
<keyword evidence="3" id="KW-0812">Transmembrane</keyword>
<evidence type="ECO:0000256" key="3">
    <source>
        <dbReference type="SAM" id="Phobius"/>
    </source>
</evidence>
<dbReference type="EMBL" id="BDIP01000272">
    <property type="protein sequence ID" value="GIQ80937.1"/>
    <property type="molecule type" value="Genomic_DNA"/>
</dbReference>
<dbReference type="OrthoDB" id="291007at2759"/>
<keyword evidence="6" id="KW-1185">Reference proteome</keyword>
<keyword evidence="1" id="KW-1015">Disulfide bond</keyword>
<feature type="transmembrane region" description="Helical" evidence="3">
    <location>
        <begin position="5109"/>
        <end position="5131"/>
    </location>
</feature>